<dbReference type="AlphaFoldDB" id="A0A5Q2RK56"/>
<evidence type="ECO:0000313" key="2">
    <source>
        <dbReference type="Proteomes" id="UP000334019"/>
    </source>
</evidence>
<sequence>MDLGELALPLFSGGAVFDCQPDIWTIVGDGLYVMTVWPSGELGLPLGELVEDDTVFGERSTVDALRTNSS</sequence>
<dbReference type="KEGG" id="atq:GH723_07415"/>
<dbReference type="RefSeq" id="WP_153759059.1">
    <property type="nucleotide sequence ID" value="NZ_CP045851.1"/>
</dbReference>
<reference evidence="1 2" key="1">
    <citation type="submission" date="2019-11" db="EMBL/GenBank/DDBJ databases">
        <authorList>
            <person name="He Y."/>
        </authorList>
    </citation>
    <scope>NUCLEOTIDE SEQUENCE [LARGE SCALE GENOMIC DNA]</scope>
    <source>
        <strain evidence="1 2">SCSIO 58843</strain>
    </source>
</reference>
<gene>
    <name evidence="1" type="ORF">GH723_07415</name>
</gene>
<accession>A0A5Q2RK56</accession>
<protein>
    <submittedName>
        <fullName evidence="1">Uncharacterized protein</fullName>
    </submittedName>
</protein>
<dbReference type="EMBL" id="CP045851">
    <property type="protein sequence ID" value="QGG94951.1"/>
    <property type="molecule type" value="Genomic_DNA"/>
</dbReference>
<dbReference type="Proteomes" id="UP000334019">
    <property type="component" value="Chromosome"/>
</dbReference>
<keyword evidence="2" id="KW-1185">Reference proteome</keyword>
<organism evidence="1 2">
    <name type="scientific">Actinomarinicola tropica</name>
    <dbReference type="NCBI Taxonomy" id="2789776"/>
    <lineage>
        <taxon>Bacteria</taxon>
        <taxon>Bacillati</taxon>
        <taxon>Actinomycetota</taxon>
        <taxon>Acidimicrobiia</taxon>
        <taxon>Acidimicrobiales</taxon>
        <taxon>Iamiaceae</taxon>
        <taxon>Actinomarinicola</taxon>
    </lineage>
</organism>
<evidence type="ECO:0000313" key="1">
    <source>
        <dbReference type="EMBL" id="QGG94951.1"/>
    </source>
</evidence>
<name>A0A5Q2RK56_9ACTN</name>
<proteinExistence type="predicted"/>